<keyword evidence="2" id="KW-1185">Reference proteome</keyword>
<reference evidence="2" key="1">
    <citation type="submission" date="2016-10" db="EMBL/GenBank/DDBJ databases">
        <authorList>
            <person name="Varghese N."/>
            <person name="Submissions S."/>
        </authorList>
    </citation>
    <scope>NUCLEOTIDE SEQUENCE [LARGE SCALE GENOMIC DNA]</scope>
    <source>
        <strain evidence="2">DSM 13078</strain>
    </source>
</reference>
<evidence type="ECO:0008006" key="3">
    <source>
        <dbReference type="Google" id="ProtNLM"/>
    </source>
</evidence>
<sequence length="39" mass="4320">MLEHAHHAARQCPRCGTTLSNVQGVDACPECRWTDGPDR</sequence>
<evidence type="ECO:0000313" key="1">
    <source>
        <dbReference type="EMBL" id="SFB69267.1"/>
    </source>
</evidence>
<evidence type="ECO:0000313" key="2">
    <source>
        <dbReference type="Proteomes" id="UP000199161"/>
    </source>
</evidence>
<organism evidence="1 2">
    <name type="scientific">Natronobacterium haloterrestre</name>
    <name type="common">Halobiforma haloterrestris</name>
    <dbReference type="NCBI Taxonomy" id="148448"/>
    <lineage>
        <taxon>Archaea</taxon>
        <taxon>Methanobacteriati</taxon>
        <taxon>Methanobacteriota</taxon>
        <taxon>Stenosarchaea group</taxon>
        <taxon>Halobacteria</taxon>
        <taxon>Halobacteriales</taxon>
        <taxon>Natrialbaceae</taxon>
        <taxon>Natronobacterium</taxon>
    </lineage>
</organism>
<accession>A0A1I1D3B4</accession>
<dbReference type="AlphaFoldDB" id="A0A1I1D3B4"/>
<gene>
    <name evidence="1" type="ORF">SAMN05444422_101232</name>
</gene>
<proteinExistence type="predicted"/>
<dbReference type="Proteomes" id="UP000199161">
    <property type="component" value="Unassembled WGS sequence"/>
</dbReference>
<name>A0A1I1D3B4_NATHA</name>
<dbReference type="EMBL" id="FOKW01000001">
    <property type="protein sequence ID" value="SFB69267.1"/>
    <property type="molecule type" value="Genomic_DNA"/>
</dbReference>
<protein>
    <recommendedName>
        <fullName evidence="3">FPG and IleRS Zinc finger-containing protein</fullName>
    </recommendedName>
</protein>